<keyword evidence="2" id="KW-1185">Reference proteome</keyword>
<evidence type="ECO:0000313" key="2">
    <source>
        <dbReference type="Proteomes" id="UP001163550"/>
    </source>
</evidence>
<dbReference type="EMBL" id="CP087994">
    <property type="protein sequence ID" value="UYO61781.1"/>
    <property type="molecule type" value="Genomic_DNA"/>
</dbReference>
<dbReference type="RefSeq" id="WP_263992572.1">
    <property type="nucleotide sequence ID" value="NZ_CP087994.1"/>
</dbReference>
<sequence length="147" mass="16677">MEENLSKITSIIGSMGLSPSEVDTVLWLSDQDPGRIDDICRIMSHLKGYVKETFKKYTVTHNDGYQAGAYYFNSLDDANEFAMQKWRSVTHQPQHHIYVGISTDVSINEKGEYYSNSLDLVFPIGAFDSSEIGLFRTTVSYQIFEAI</sequence>
<reference evidence="1" key="1">
    <citation type="submission" date="2021-11" db="EMBL/GenBank/DDBJ databases">
        <title>Isoprene-degrading acetogen.</title>
        <authorList>
            <person name="Yang Y."/>
            <person name="Jin H."/>
            <person name="Yan J."/>
        </authorList>
    </citation>
    <scope>NUCLEOTIDE SEQUENCE</scope>
    <source>
        <strain evidence="1">Berkeley</strain>
    </source>
</reference>
<proteinExistence type="predicted"/>
<gene>
    <name evidence="1" type="ORF">LNN31_13450</name>
</gene>
<protein>
    <submittedName>
        <fullName evidence="1">Uncharacterized protein</fullName>
    </submittedName>
</protein>
<dbReference type="Proteomes" id="UP001163550">
    <property type="component" value="Chromosome"/>
</dbReference>
<accession>A0ABY6HE04</accession>
<organism evidence="1 2">
    <name type="scientific">Acetobacterium wieringae</name>
    <dbReference type="NCBI Taxonomy" id="52694"/>
    <lineage>
        <taxon>Bacteria</taxon>
        <taxon>Bacillati</taxon>
        <taxon>Bacillota</taxon>
        <taxon>Clostridia</taxon>
        <taxon>Eubacteriales</taxon>
        <taxon>Eubacteriaceae</taxon>
        <taxon>Acetobacterium</taxon>
    </lineage>
</organism>
<evidence type="ECO:0000313" key="1">
    <source>
        <dbReference type="EMBL" id="UYO61781.1"/>
    </source>
</evidence>
<name>A0ABY6HE04_9FIRM</name>